<protein>
    <submittedName>
        <fullName evidence="2">PorT family protein</fullName>
    </submittedName>
</protein>
<dbReference type="Pfam" id="PF13568">
    <property type="entry name" value="OMP_b-brl_2"/>
    <property type="match status" value="1"/>
</dbReference>
<dbReference type="Proteomes" id="UP000248688">
    <property type="component" value="Chromosome"/>
</dbReference>
<evidence type="ECO:0000313" key="3">
    <source>
        <dbReference type="Proteomes" id="UP000248688"/>
    </source>
</evidence>
<proteinExistence type="predicted"/>
<dbReference type="OrthoDB" id="1120420at2"/>
<dbReference type="InterPro" id="IPR025665">
    <property type="entry name" value="Beta-barrel_OMP_2"/>
</dbReference>
<organism evidence="2 3">
    <name type="scientific">Echinicola strongylocentroti</name>
    <dbReference type="NCBI Taxonomy" id="1795355"/>
    <lineage>
        <taxon>Bacteria</taxon>
        <taxon>Pseudomonadati</taxon>
        <taxon>Bacteroidota</taxon>
        <taxon>Cytophagia</taxon>
        <taxon>Cytophagales</taxon>
        <taxon>Cyclobacteriaceae</taxon>
        <taxon>Echinicola</taxon>
    </lineage>
</organism>
<dbReference type="RefSeq" id="WP_112785481.1">
    <property type="nucleotide sequence ID" value="NZ_CP030041.1"/>
</dbReference>
<dbReference type="AlphaFoldDB" id="A0A2Z4IN89"/>
<gene>
    <name evidence="2" type="ORF">DN752_19290</name>
</gene>
<feature type="domain" description="Outer membrane protein beta-barrel" evidence="1">
    <location>
        <begin position="40"/>
        <end position="210"/>
    </location>
</feature>
<evidence type="ECO:0000259" key="1">
    <source>
        <dbReference type="Pfam" id="PF13568"/>
    </source>
</evidence>
<dbReference type="EMBL" id="CP030041">
    <property type="protein sequence ID" value="AWW32108.1"/>
    <property type="molecule type" value="Genomic_DNA"/>
</dbReference>
<dbReference type="InterPro" id="IPR011250">
    <property type="entry name" value="OMP/PagP_B-barrel"/>
</dbReference>
<evidence type="ECO:0000313" key="2">
    <source>
        <dbReference type="EMBL" id="AWW32108.1"/>
    </source>
</evidence>
<name>A0A2Z4IN89_9BACT</name>
<dbReference type="SUPFAM" id="SSF56925">
    <property type="entry name" value="OMPA-like"/>
    <property type="match status" value="1"/>
</dbReference>
<reference evidence="2 3" key="1">
    <citation type="submission" date="2018-06" db="EMBL/GenBank/DDBJ databases">
        <title>Echinicola strongylocentroti sp. nov., isolated from a sea urchin Strongylocentrotus intermedius.</title>
        <authorList>
            <person name="Bae S.S."/>
        </authorList>
    </citation>
    <scope>NUCLEOTIDE SEQUENCE [LARGE SCALE GENOMIC DNA]</scope>
    <source>
        <strain evidence="2 3">MEBiC08714</strain>
    </source>
</reference>
<sequence length="245" mass="27582">MNFSIKKHLVTTFSLFVMAQMAHGQVLISLLFGDKLNSDKIEFGLDGGIAFSQLHGPPSSDMANALHLGFYFDFYLKERLKLHTGVIVKSTMGAKALPSYPLGDDELDQLLTNATVRRKLGYFNIPALVKYQFKNSQFYVEAGPQLGWLHKGFDEFSDSILEDDDLLYERKIKNDFKRLDFGMTAGIGYRLMKGHGMNLGIRYYLGMVDINKSMPNDHYNRSLYLSVGIPIGAGKAEKDAVKTPY</sequence>
<keyword evidence="3" id="KW-1185">Reference proteome</keyword>
<accession>A0A2Z4IN89</accession>
<dbReference type="KEGG" id="est:DN752_19290"/>